<comment type="caution">
    <text evidence="1">The sequence shown here is derived from an EMBL/GenBank/DDBJ whole genome shotgun (WGS) entry which is preliminary data.</text>
</comment>
<sequence length="453" mass="48939">MSQPASSRGRPAATAATAAAGLFPSDADAAVDPNSDAHLYSQYASSPPSSPRRQPRPPAAAPPPPPAATTSPTTRSDFQHTDLAAAQSHDWRLDQILPRDQSFPDPNAVRRHSPQSPKPSLPLPSTFVPAPRSVPVQYMRARRTPPRLLHPCITLCQSMLYVVRCSSQQVHCITLHVFFLAHPPPAASPPASLLFLFSSLHSTLHSRLLICIPFESGPDASLTLPFPPDTLPPPAPSPLSSSLESDTRAASNHTQHQQQRFDDTSPRSARFNQPAAQTTFYSDSSNPSSPEKEIARPHFPNVSKDNRTVSEPLTSKKPATAPRPSNLAMEGPIAAAPTGPVKPLPRNSSLDTAISAMSGQGPAGSPSSGSSPQSPDIAHLVKTAGSPEAVIKYLLKEKQSQSQQNSQLWRLVDKQRAMILGLNKDLEAALKDKERYRKKLKEWHQRITVKSSC</sequence>
<dbReference type="EMBL" id="JANAKD010001287">
    <property type="protein sequence ID" value="KAJ3481127.1"/>
    <property type="molecule type" value="Genomic_DNA"/>
</dbReference>
<accession>A0ACC1QM61</accession>
<reference evidence="1" key="1">
    <citation type="submission" date="2022-07" db="EMBL/GenBank/DDBJ databases">
        <title>Genome Sequence of Lecanicillium saksenae.</title>
        <authorList>
            <person name="Buettner E."/>
        </authorList>
    </citation>
    <scope>NUCLEOTIDE SEQUENCE</scope>
    <source>
        <strain evidence="1">VT-O1</strain>
    </source>
</reference>
<keyword evidence="2" id="KW-1185">Reference proteome</keyword>
<protein>
    <submittedName>
        <fullName evidence="1">Uncharacterized protein</fullName>
    </submittedName>
</protein>
<organism evidence="1 2">
    <name type="scientific">Lecanicillium saksenae</name>
    <dbReference type="NCBI Taxonomy" id="468837"/>
    <lineage>
        <taxon>Eukaryota</taxon>
        <taxon>Fungi</taxon>
        <taxon>Dikarya</taxon>
        <taxon>Ascomycota</taxon>
        <taxon>Pezizomycotina</taxon>
        <taxon>Sordariomycetes</taxon>
        <taxon>Hypocreomycetidae</taxon>
        <taxon>Hypocreales</taxon>
        <taxon>Cordycipitaceae</taxon>
        <taxon>Lecanicillium</taxon>
    </lineage>
</organism>
<proteinExistence type="predicted"/>
<gene>
    <name evidence="1" type="ORF">NLG97_g7902</name>
</gene>
<name>A0ACC1QM61_9HYPO</name>
<evidence type="ECO:0000313" key="2">
    <source>
        <dbReference type="Proteomes" id="UP001148737"/>
    </source>
</evidence>
<evidence type="ECO:0000313" key="1">
    <source>
        <dbReference type="EMBL" id="KAJ3481127.1"/>
    </source>
</evidence>
<dbReference type="Proteomes" id="UP001148737">
    <property type="component" value="Unassembled WGS sequence"/>
</dbReference>